<dbReference type="RefSeq" id="WP_071159792.1">
    <property type="nucleotide sequence ID" value="NZ_MBRJ01000059.1"/>
</dbReference>
<evidence type="ECO:0000313" key="1">
    <source>
        <dbReference type="EMBL" id="OHX41328.1"/>
    </source>
</evidence>
<accession>A0ABX3CKM9</accession>
<gene>
    <name evidence="1" type="ORF">BBV17_28430</name>
</gene>
<comment type="caution">
    <text evidence="1">The sequence shown here is derived from an EMBL/GenBank/DDBJ whole genome shotgun (WGS) entry which is preliminary data.</text>
</comment>
<keyword evidence="2" id="KW-1185">Reference proteome</keyword>
<name>A0ABX3CKM9_9BACI</name>
<dbReference type="Proteomes" id="UP000180194">
    <property type="component" value="Unassembled WGS sequence"/>
</dbReference>
<evidence type="ECO:0000313" key="2">
    <source>
        <dbReference type="Proteomes" id="UP000180194"/>
    </source>
</evidence>
<dbReference type="InterPro" id="IPR036388">
    <property type="entry name" value="WH-like_DNA-bd_sf"/>
</dbReference>
<proteinExistence type="predicted"/>
<dbReference type="SUPFAM" id="SSF46785">
    <property type="entry name" value="Winged helix' DNA-binding domain"/>
    <property type="match status" value="2"/>
</dbReference>
<dbReference type="EMBL" id="MBRJ01000059">
    <property type="protein sequence ID" value="OHX41328.1"/>
    <property type="molecule type" value="Genomic_DNA"/>
</dbReference>
<evidence type="ECO:0008006" key="3">
    <source>
        <dbReference type="Google" id="ProtNLM"/>
    </source>
</evidence>
<dbReference type="Gene3D" id="1.10.10.10">
    <property type="entry name" value="Winged helix-like DNA-binding domain superfamily/Winged helix DNA-binding domain"/>
    <property type="match status" value="1"/>
</dbReference>
<dbReference type="InterPro" id="IPR036390">
    <property type="entry name" value="WH_DNA-bd_sf"/>
</dbReference>
<sequence length="246" mass="28884">MEEKQRQPVSIEIIGLSQRELNTLFILKTLMEGTNYPKALYKELTERFNGKRHSYAYFCKVAKELAESGHLLLEKEGSFNVYTITKKGESLYQWYQLNFKERLYEVKMVIDRFVYDLTRSGNNPPVEHELPDEHRKYFAKLVSVMDLVRYVTLKAAMNQGHIHMAGIEEILMQRYGWVTSSGYHYKLARDMEKNGLLVGKWEGVTRTKRLLRITEEGKHHYKQIADSAAERVQAVQHYLISVLKFL</sequence>
<organism evidence="1 2">
    <name type="scientific">Cytobacillus oceanisediminis</name>
    <dbReference type="NCBI Taxonomy" id="665099"/>
    <lineage>
        <taxon>Bacteria</taxon>
        <taxon>Bacillati</taxon>
        <taxon>Bacillota</taxon>
        <taxon>Bacilli</taxon>
        <taxon>Bacillales</taxon>
        <taxon>Bacillaceae</taxon>
        <taxon>Cytobacillus</taxon>
    </lineage>
</organism>
<reference evidence="1 2" key="1">
    <citation type="submission" date="2016-07" db="EMBL/GenBank/DDBJ databases">
        <title>Bacillus oceanisediminis whole genome.</title>
        <authorList>
            <person name="Pal Y."/>
            <person name="Verma A."/>
            <person name="Mual P."/>
            <person name="Srinivasan K."/>
        </authorList>
    </citation>
    <scope>NUCLEOTIDE SEQUENCE [LARGE SCALE GENOMIC DNA]</scope>
    <source>
        <strain evidence="1 2">Bhandara28</strain>
    </source>
</reference>
<protein>
    <recommendedName>
        <fullName evidence="3">Transcription regulator PadR N-terminal domain-containing protein</fullName>
    </recommendedName>
</protein>